<proteinExistence type="predicted"/>
<dbReference type="EMBL" id="JACNMF010000004">
    <property type="protein sequence ID" value="MBC3759225.1"/>
    <property type="molecule type" value="Genomic_DNA"/>
</dbReference>
<dbReference type="Proteomes" id="UP000656244">
    <property type="component" value="Unassembled WGS sequence"/>
</dbReference>
<sequence>MKKILLLLMAIFLVGCSSSDDSDSKNQSLINPPNWIIGTWLLEEPNPRSGYRFSSDDFCLVLFTTENCFKESIRLSKSSGAVADVEETNTDNNYSIKITLASQVITYEFNMLSATQIEWVNDPLGSMTQTIYVKQE</sequence>
<feature type="chain" id="PRO_5036998022" description="Lipocalin-like domain-containing protein" evidence="1">
    <location>
        <begin position="20"/>
        <end position="136"/>
    </location>
</feature>
<protein>
    <recommendedName>
        <fullName evidence="4">Lipocalin-like domain-containing protein</fullName>
    </recommendedName>
</protein>
<reference evidence="2" key="1">
    <citation type="submission" date="2020-08" db="EMBL/GenBank/DDBJ databases">
        <title>Hyunsoonleella sp. strain SJ7 genome sequencing and assembly.</title>
        <authorList>
            <person name="Kim I."/>
        </authorList>
    </citation>
    <scope>NUCLEOTIDE SEQUENCE</scope>
    <source>
        <strain evidence="2">SJ7</strain>
    </source>
</reference>
<evidence type="ECO:0000256" key="1">
    <source>
        <dbReference type="SAM" id="SignalP"/>
    </source>
</evidence>
<dbReference type="RefSeq" id="WP_186562864.1">
    <property type="nucleotide sequence ID" value="NZ_JACNMF010000004.1"/>
</dbReference>
<organism evidence="2 3">
    <name type="scientific">Hyunsoonleella aquatilis</name>
    <dbReference type="NCBI Taxonomy" id="2762758"/>
    <lineage>
        <taxon>Bacteria</taxon>
        <taxon>Pseudomonadati</taxon>
        <taxon>Bacteroidota</taxon>
        <taxon>Flavobacteriia</taxon>
        <taxon>Flavobacteriales</taxon>
        <taxon>Flavobacteriaceae</taxon>
    </lineage>
</organism>
<evidence type="ECO:0008006" key="4">
    <source>
        <dbReference type="Google" id="ProtNLM"/>
    </source>
</evidence>
<evidence type="ECO:0000313" key="2">
    <source>
        <dbReference type="EMBL" id="MBC3759225.1"/>
    </source>
</evidence>
<keyword evidence="1" id="KW-0732">Signal</keyword>
<comment type="caution">
    <text evidence="2">The sequence shown here is derived from an EMBL/GenBank/DDBJ whole genome shotgun (WGS) entry which is preliminary data.</text>
</comment>
<evidence type="ECO:0000313" key="3">
    <source>
        <dbReference type="Proteomes" id="UP000656244"/>
    </source>
</evidence>
<gene>
    <name evidence="2" type="ORF">H7U19_12475</name>
</gene>
<accession>A0A923HH28</accession>
<name>A0A923HH28_9FLAO</name>
<dbReference type="PROSITE" id="PS51257">
    <property type="entry name" value="PROKAR_LIPOPROTEIN"/>
    <property type="match status" value="1"/>
</dbReference>
<feature type="signal peptide" evidence="1">
    <location>
        <begin position="1"/>
        <end position="19"/>
    </location>
</feature>
<dbReference type="AlphaFoldDB" id="A0A923HH28"/>
<keyword evidence="3" id="KW-1185">Reference proteome</keyword>